<dbReference type="AlphaFoldDB" id="A0A1M5M5Q0"/>
<accession>A0A1M5M5Q0</accession>
<dbReference type="EMBL" id="FQWD01000004">
    <property type="protein sequence ID" value="SHG72592.1"/>
    <property type="molecule type" value="Genomic_DNA"/>
</dbReference>
<keyword evidence="2" id="KW-1185">Reference proteome</keyword>
<evidence type="ECO:0000313" key="2">
    <source>
        <dbReference type="Proteomes" id="UP000184520"/>
    </source>
</evidence>
<dbReference type="STRING" id="634436.SAMN05216361_2910"/>
<dbReference type="Proteomes" id="UP000184520">
    <property type="component" value="Unassembled WGS sequence"/>
</dbReference>
<gene>
    <name evidence="1" type="ORF">SAMN05216361_2910</name>
</gene>
<sequence>MYLIGSYIPLSVNPFYSHSENVRADTIDYNLARINIQSLLGKQTTRCGW</sequence>
<evidence type="ECO:0000313" key="1">
    <source>
        <dbReference type="EMBL" id="SHG72592.1"/>
    </source>
</evidence>
<reference evidence="2" key="1">
    <citation type="submission" date="2016-11" db="EMBL/GenBank/DDBJ databases">
        <authorList>
            <person name="Varghese N."/>
            <person name="Submissions S."/>
        </authorList>
    </citation>
    <scope>NUCLEOTIDE SEQUENCE [LARGE SCALE GENOMIC DNA]</scope>
    <source>
        <strain evidence="2">CGMCC 1.8995</strain>
    </source>
</reference>
<organism evidence="1 2">
    <name type="scientific">Marisediminitalea aggregata</name>
    <dbReference type="NCBI Taxonomy" id="634436"/>
    <lineage>
        <taxon>Bacteria</taxon>
        <taxon>Pseudomonadati</taxon>
        <taxon>Pseudomonadota</taxon>
        <taxon>Gammaproteobacteria</taxon>
        <taxon>Alteromonadales</taxon>
        <taxon>Alteromonadaceae</taxon>
        <taxon>Marisediminitalea</taxon>
    </lineage>
</organism>
<protein>
    <submittedName>
        <fullName evidence="1">Uncharacterized protein</fullName>
    </submittedName>
</protein>
<name>A0A1M5M5Q0_9ALTE</name>
<proteinExistence type="predicted"/>